<feature type="region of interest" description="Disordered" evidence="1">
    <location>
        <begin position="1"/>
        <end position="44"/>
    </location>
</feature>
<dbReference type="InterPro" id="IPR007168">
    <property type="entry name" value="Phageshock_PspC_N"/>
</dbReference>
<feature type="transmembrane region" description="Helical" evidence="2">
    <location>
        <begin position="95"/>
        <end position="120"/>
    </location>
</feature>
<feature type="transmembrane region" description="Helical" evidence="2">
    <location>
        <begin position="350"/>
        <end position="371"/>
    </location>
</feature>
<evidence type="ECO:0000256" key="1">
    <source>
        <dbReference type="SAM" id="MobiDB-lite"/>
    </source>
</evidence>
<feature type="transmembrane region" description="Helical" evidence="2">
    <location>
        <begin position="320"/>
        <end position="343"/>
    </location>
</feature>
<keyword evidence="2" id="KW-1133">Transmembrane helix</keyword>
<name>A0ABY6FX28_9MICO</name>
<accession>A0ABY6FX28</accession>
<protein>
    <submittedName>
        <fullName evidence="4">PspC domain-containing protein</fullName>
    </submittedName>
</protein>
<feature type="compositionally biased region" description="Basic residues" evidence="1">
    <location>
        <begin position="258"/>
        <end position="267"/>
    </location>
</feature>
<feature type="transmembrane region" description="Helical" evidence="2">
    <location>
        <begin position="179"/>
        <end position="198"/>
    </location>
</feature>
<keyword evidence="2" id="KW-0472">Membrane</keyword>
<gene>
    <name evidence="4" type="ORF">BRM3_07340</name>
</gene>
<sequence length="515" mass="53491">MSSPDPAPEADPSAAAAADRERSAGRPADDADPVLDDMTPSPSDDELYRAVARVPTADEPRAAALRGGVLRRPGEGHIAGVCAALATAGGLPPRLVQLTAIGLLALGVGLPLYLLLALLLPRERVDGPEETHRIDVPLVALARLRPGRGDVLSALAVIPAAVAGYFWLVFVSFQEAAPLRLLIPIVAVAVGVLVWGAVRARRARSAYLFAELGRRAGVLDDAELARTVAELRRYAPRAWSNERPDRAAPAPAVPPARRSTRTRRASRLPRSVSRPRPLGARAAAGAIGILLVVGTVAFILVALFPYLAPGLASTGTLPGIGRLGAAAAVTTVAAGALLIGIGIGRRRSLAISLVGVLAFATFAASVVWVRLTDDSDSSPLVVAVDAYAPGYVDACATDGPRRWNRTVVIDLSAMTDPAAQSPTPLERWRAENPGSDDDDAYLTMVIACSRAVGDVRVVLPPFAADVDIRSTLTSSMGEIDGDVPVSGTPASPLSPSVELTGSLGTGDLTFTRESA</sequence>
<feature type="transmembrane region" description="Helical" evidence="2">
    <location>
        <begin position="283"/>
        <end position="308"/>
    </location>
</feature>
<dbReference type="Pfam" id="PF04024">
    <property type="entry name" value="PspC"/>
    <property type="match status" value="1"/>
</dbReference>
<reference evidence="4" key="1">
    <citation type="submission" date="2022-10" db="EMBL/GenBank/DDBJ databases">
        <title>Whole-Genome Sequencing of Brachybacterium huguangmaarense BRM-3, Isolated from Betula schmidtii.</title>
        <authorList>
            <person name="Haam D."/>
        </authorList>
    </citation>
    <scope>NUCLEOTIDE SEQUENCE</scope>
    <source>
        <strain evidence="4">BRM-3</strain>
    </source>
</reference>
<proteinExistence type="predicted"/>
<dbReference type="EMBL" id="CP107020">
    <property type="protein sequence ID" value="UYG15468.1"/>
    <property type="molecule type" value="Genomic_DNA"/>
</dbReference>
<keyword evidence="5" id="KW-1185">Reference proteome</keyword>
<feature type="region of interest" description="Disordered" evidence="1">
    <location>
        <begin position="242"/>
        <end position="273"/>
    </location>
</feature>
<evidence type="ECO:0000259" key="3">
    <source>
        <dbReference type="Pfam" id="PF04024"/>
    </source>
</evidence>
<evidence type="ECO:0000313" key="5">
    <source>
        <dbReference type="Proteomes" id="UP001164305"/>
    </source>
</evidence>
<organism evidence="4 5">
    <name type="scientific">Brachybacterium huguangmaarense</name>
    <dbReference type="NCBI Taxonomy" id="1652028"/>
    <lineage>
        <taxon>Bacteria</taxon>
        <taxon>Bacillati</taxon>
        <taxon>Actinomycetota</taxon>
        <taxon>Actinomycetes</taxon>
        <taxon>Micrococcales</taxon>
        <taxon>Dermabacteraceae</taxon>
        <taxon>Brachybacterium</taxon>
    </lineage>
</organism>
<feature type="compositionally biased region" description="Basic and acidic residues" evidence="1">
    <location>
        <begin position="18"/>
        <end position="29"/>
    </location>
</feature>
<dbReference type="RefSeq" id="WP_263592682.1">
    <property type="nucleotide sequence ID" value="NZ_CP107020.1"/>
</dbReference>
<evidence type="ECO:0000256" key="2">
    <source>
        <dbReference type="SAM" id="Phobius"/>
    </source>
</evidence>
<feature type="domain" description="Phage shock protein PspC N-terminal" evidence="3">
    <location>
        <begin position="71"/>
        <end position="123"/>
    </location>
</feature>
<keyword evidence="2" id="KW-0812">Transmembrane</keyword>
<dbReference type="Proteomes" id="UP001164305">
    <property type="component" value="Chromosome"/>
</dbReference>
<evidence type="ECO:0000313" key="4">
    <source>
        <dbReference type="EMBL" id="UYG15468.1"/>
    </source>
</evidence>
<feature type="transmembrane region" description="Helical" evidence="2">
    <location>
        <begin position="151"/>
        <end position="173"/>
    </location>
</feature>